<reference evidence="1 2" key="1">
    <citation type="submission" date="2020-08" db="EMBL/GenBank/DDBJ databases">
        <title>Genomic Encyclopedia of Type Strains, Phase III (KMG-III): the genomes of soil and plant-associated and newly described type strains.</title>
        <authorList>
            <person name="Whitman W."/>
        </authorList>
    </citation>
    <scope>NUCLEOTIDE SEQUENCE [LARGE SCALE GENOMIC DNA]</scope>
    <source>
        <strain evidence="1 2">CECT 8840</strain>
    </source>
</reference>
<gene>
    <name evidence="1" type="ORF">FHS44_002012</name>
</gene>
<evidence type="ECO:0000313" key="1">
    <source>
        <dbReference type="EMBL" id="MBB4914927.1"/>
    </source>
</evidence>
<sequence>MGIRYVGKWDASPDGESPTLWVDEEKRLVYMQGYRVEDPELEAELLAAAGRDRIPANETLIAFPDDMIDLFPGVRRDDSGPQSG</sequence>
<name>A0A7W7QJZ1_9ACTN</name>
<evidence type="ECO:0000313" key="2">
    <source>
        <dbReference type="Proteomes" id="UP000552644"/>
    </source>
</evidence>
<proteinExistence type="predicted"/>
<comment type="caution">
    <text evidence="1">The sequence shown here is derived from an EMBL/GenBank/DDBJ whole genome shotgun (WGS) entry which is preliminary data.</text>
</comment>
<keyword evidence="2" id="KW-1185">Reference proteome</keyword>
<organism evidence="1 2">
    <name type="scientific">Streptosporangium saharense</name>
    <dbReference type="NCBI Taxonomy" id="1706840"/>
    <lineage>
        <taxon>Bacteria</taxon>
        <taxon>Bacillati</taxon>
        <taxon>Actinomycetota</taxon>
        <taxon>Actinomycetes</taxon>
        <taxon>Streptosporangiales</taxon>
        <taxon>Streptosporangiaceae</taxon>
        <taxon>Streptosporangium</taxon>
    </lineage>
</organism>
<dbReference type="EMBL" id="JACHJP010000002">
    <property type="protein sequence ID" value="MBB4914927.1"/>
    <property type="molecule type" value="Genomic_DNA"/>
</dbReference>
<protein>
    <submittedName>
        <fullName evidence="1">Uncharacterized protein</fullName>
    </submittedName>
</protein>
<accession>A0A7W7QJZ1</accession>
<dbReference type="RefSeq" id="WP_184713660.1">
    <property type="nucleotide sequence ID" value="NZ_JACHJP010000002.1"/>
</dbReference>
<dbReference type="Proteomes" id="UP000552644">
    <property type="component" value="Unassembled WGS sequence"/>
</dbReference>
<dbReference type="AlphaFoldDB" id="A0A7W7QJZ1"/>